<reference evidence="1 2" key="1">
    <citation type="journal article" date="2005" name="Nucleic Acids Res.">
        <title>Genomic blueprint of Hahella chejuensis, a marine microbe producing an algicidal agent.</title>
        <authorList>
            <person name="Jeong H."/>
            <person name="Yim J.H."/>
            <person name="Lee C."/>
            <person name="Choi S.-H."/>
            <person name="Park Y.K."/>
            <person name="Yoon S.H."/>
            <person name="Hur C.-G."/>
            <person name="Kang H.-Y."/>
            <person name="Kim D."/>
            <person name="Lee H.H."/>
            <person name="Park K.H."/>
            <person name="Park S.-H."/>
            <person name="Park H.-S."/>
            <person name="Lee H.K."/>
            <person name="Oh T.K."/>
            <person name="Kim J.F."/>
        </authorList>
    </citation>
    <scope>NUCLEOTIDE SEQUENCE [LARGE SCALE GENOMIC DNA]</scope>
    <source>
        <strain evidence="1 2">KCTC 2396</strain>
    </source>
</reference>
<dbReference type="AlphaFoldDB" id="Q2SH71"/>
<dbReference type="EMBL" id="CP000155">
    <property type="protein sequence ID" value="ABC30003.1"/>
    <property type="molecule type" value="Genomic_DNA"/>
</dbReference>
<keyword evidence="2" id="KW-1185">Reference proteome</keyword>
<dbReference type="STRING" id="349521.HCH_03243"/>
<organism evidence="1 2">
    <name type="scientific">Hahella chejuensis (strain KCTC 2396)</name>
    <dbReference type="NCBI Taxonomy" id="349521"/>
    <lineage>
        <taxon>Bacteria</taxon>
        <taxon>Pseudomonadati</taxon>
        <taxon>Pseudomonadota</taxon>
        <taxon>Gammaproteobacteria</taxon>
        <taxon>Oceanospirillales</taxon>
        <taxon>Hahellaceae</taxon>
        <taxon>Hahella</taxon>
    </lineage>
</organism>
<gene>
    <name evidence="1" type="ordered locus">HCH_03243</name>
</gene>
<dbReference type="HOGENOM" id="CLU_2409164_0_0_6"/>
<evidence type="ECO:0000313" key="1">
    <source>
        <dbReference type="EMBL" id="ABC30003.1"/>
    </source>
</evidence>
<sequence>MTTEPQEKQMGDNFSERTPQEWLQLLVDYQRQLQARLRVGCQPSEYYLLADLDAAVDLVIRRFNRPQFNNAFFNESRINNTDDGGSRYGVQF</sequence>
<dbReference type="Proteomes" id="UP000000238">
    <property type="component" value="Chromosome"/>
</dbReference>
<evidence type="ECO:0000313" key="2">
    <source>
        <dbReference type="Proteomes" id="UP000000238"/>
    </source>
</evidence>
<protein>
    <submittedName>
        <fullName evidence="1">Uncharacterized protein</fullName>
    </submittedName>
</protein>
<proteinExistence type="predicted"/>
<accession>Q2SH71</accession>
<name>Q2SH71_HAHCH</name>
<dbReference type="KEGG" id="hch:HCH_03243"/>